<proteinExistence type="predicted"/>
<dbReference type="OrthoDB" id="5455286at2"/>
<dbReference type="Proteomes" id="UP000004662">
    <property type="component" value="Chromosome"/>
</dbReference>
<dbReference type="SUPFAM" id="SSF109854">
    <property type="entry name" value="DinB/YfiT-like putative metalloenzymes"/>
    <property type="match status" value="1"/>
</dbReference>
<dbReference type="Gene3D" id="1.20.120.450">
    <property type="entry name" value="dinb family like domain"/>
    <property type="match status" value="1"/>
</dbReference>
<dbReference type="Pfam" id="PF12867">
    <property type="entry name" value="DinB_2"/>
    <property type="match status" value="1"/>
</dbReference>
<dbReference type="InterPro" id="IPR024775">
    <property type="entry name" value="DinB-like"/>
</dbReference>
<dbReference type="HOGENOM" id="CLU_1591906_0_0_7"/>
<name>G7Q9D4_9BACT</name>
<gene>
    <name evidence="2" type="ORF">DFW101_2171</name>
</gene>
<evidence type="ECO:0000313" key="3">
    <source>
        <dbReference type="Proteomes" id="UP000004662"/>
    </source>
</evidence>
<feature type="domain" description="DinB-like" evidence="1">
    <location>
        <begin position="14"/>
        <end position="152"/>
    </location>
</feature>
<dbReference type="InterPro" id="IPR034660">
    <property type="entry name" value="DinB/YfiT-like"/>
</dbReference>
<sequence length="167" mass="18348">MTTATGNQLAKDIRQNIADLQAVCQGIDEGTASRAPTNRWSPKEILSHLLGQEGGHDMVVKAYLEEDTPTLDLKAEQTYFSEKRAAMPVAELCAAVAARYEQLAALATTLTEEQFARKARIPMLKDSPLGEYPTLESLLGGLGRYHLQSHIEHLREILSELEASKGD</sequence>
<dbReference type="EMBL" id="CM001368">
    <property type="protein sequence ID" value="EHJ48177.1"/>
    <property type="molecule type" value="Genomic_DNA"/>
</dbReference>
<reference evidence="3" key="1">
    <citation type="journal article" date="2015" name="Genome Announc.">
        <title>High-Quality Draft Genome Sequence of Desulfovibrio carbinoliphilus FW-101-2B, an Organic Acid-Oxidizing Sulfate-Reducing Bacterium Isolated from Uranium(VI)-Contaminated Groundwater.</title>
        <authorList>
            <person name="Ramsay B.D."/>
            <person name="Hwang C."/>
            <person name="Woo H.L."/>
            <person name="Carroll S.L."/>
            <person name="Lucas S."/>
            <person name="Han J."/>
            <person name="Lapidus A.L."/>
            <person name="Cheng J.F."/>
            <person name="Goodwin L.A."/>
            <person name="Pitluck S."/>
            <person name="Peters L."/>
            <person name="Chertkov O."/>
            <person name="Held B."/>
            <person name="Detter J.C."/>
            <person name="Han C.S."/>
            <person name="Tapia R."/>
            <person name="Land M.L."/>
            <person name="Hauser L.J."/>
            <person name="Kyrpides N.C."/>
            <person name="Ivanova N.N."/>
            <person name="Mikhailova N."/>
            <person name="Pagani I."/>
            <person name="Woyke T."/>
            <person name="Arkin A.P."/>
            <person name="Dehal P."/>
            <person name="Chivian D."/>
            <person name="Criddle C.S."/>
            <person name="Wu W."/>
            <person name="Chakraborty R."/>
            <person name="Hazen T.C."/>
            <person name="Fields M.W."/>
        </authorList>
    </citation>
    <scope>NUCLEOTIDE SEQUENCE [LARGE SCALE GENOMIC DNA]</scope>
    <source>
        <strain evidence="3">FW-101-2B</strain>
    </source>
</reference>
<evidence type="ECO:0000259" key="1">
    <source>
        <dbReference type="Pfam" id="PF12867"/>
    </source>
</evidence>
<dbReference type="AlphaFoldDB" id="G7Q9D4"/>
<dbReference type="eggNOG" id="ENOG5032CMK">
    <property type="taxonomic scope" value="Bacteria"/>
</dbReference>
<evidence type="ECO:0000313" key="2">
    <source>
        <dbReference type="EMBL" id="EHJ48177.1"/>
    </source>
</evidence>
<accession>G7Q9D4</accession>
<keyword evidence="3" id="KW-1185">Reference proteome</keyword>
<dbReference type="RefSeq" id="WP_009181557.1">
    <property type="nucleotide sequence ID" value="NZ_CM001368.1"/>
</dbReference>
<organism evidence="2 3">
    <name type="scientific">Solidesulfovibrio carbinoliphilus subsp. oakridgensis</name>
    <dbReference type="NCBI Taxonomy" id="694327"/>
    <lineage>
        <taxon>Bacteria</taxon>
        <taxon>Pseudomonadati</taxon>
        <taxon>Thermodesulfobacteriota</taxon>
        <taxon>Desulfovibrionia</taxon>
        <taxon>Desulfovibrionales</taxon>
        <taxon>Desulfovibrionaceae</taxon>
        <taxon>Solidesulfovibrio</taxon>
    </lineage>
</organism>
<protein>
    <recommendedName>
        <fullName evidence="1">DinB-like domain-containing protein</fullName>
    </recommendedName>
</protein>